<evidence type="ECO:0000313" key="1">
    <source>
        <dbReference type="EMBL" id="KAK5793536.1"/>
    </source>
</evidence>
<accession>A0ABR0NFY1</accession>
<sequence>MLQFVPSLEELLVDDCEAADEEITESCCISLKSLTLGCFPELVHIVEGAQTKVLFEYITVYDYPQLKQIESAIGSDFEAIFKEVEE</sequence>
<organism evidence="1 2">
    <name type="scientific">Gossypium arboreum</name>
    <name type="common">Tree cotton</name>
    <name type="synonym">Gossypium nanking</name>
    <dbReference type="NCBI Taxonomy" id="29729"/>
    <lineage>
        <taxon>Eukaryota</taxon>
        <taxon>Viridiplantae</taxon>
        <taxon>Streptophyta</taxon>
        <taxon>Embryophyta</taxon>
        <taxon>Tracheophyta</taxon>
        <taxon>Spermatophyta</taxon>
        <taxon>Magnoliopsida</taxon>
        <taxon>eudicotyledons</taxon>
        <taxon>Gunneridae</taxon>
        <taxon>Pentapetalae</taxon>
        <taxon>rosids</taxon>
        <taxon>malvids</taxon>
        <taxon>Malvales</taxon>
        <taxon>Malvaceae</taxon>
        <taxon>Malvoideae</taxon>
        <taxon>Gossypium</taxon>
    </lineage>
</organism>
<dbReference type="EMBL" id="JARKNE010000010">
    <property type="protein sequence ID" value="KAK5793536.1"/>
    <property type="molecule type" value="Genomic_DNA"/>
</dbReference>
<name>A0ABR0NFY1_GOSAR</name>
<comment type="caution">
    <text evidence="1">The sequence shown here is derived from an EMBL/GenBank/DDBJ whole genome shotgun (WGS) entry which is preliminary data.</text>
</comment>
<evidence type="ECO:0000313" key="2">
    <source>
        <dbReference type="Proteomes" id="UP001358586"/>
    </source>
</evidence>
<keyword evidence="2" id="KW-1185">Reference proteome</keyword>
<dbReference type="Proteomes" id="UP001358586">
    <property type="component" value="Chromosome 10"/>
</dbReference>
<gene>
    <name evidence="1" type="ORF">PVK06_034686</name>
</gene>
<reference evidence="1 2" key="1">
    <citation type="submission" date="2023-03" db="EMBL/GenBank/DDBJ databases">
        <title>WGS of Gossypium arboreum.</title>
        <authorList>
            <person name="Yu D."/>
        </authorList>
    </citation>
    <scope>NUCLEOTIDE SEQUENCE [LARGE SCALE GENOMIC DNA]</scope>
    <source>
        <tissue evidence="1">Leaf</tissue>
    </source>
</reference>
<proteinExistence type="predicted"/>
<protein>
    <submittedName>
        <fullName evidence="1">Uncharacterized protein</fullName>
    </submittedName>
</protein>